<reference evidence="2 3" key="1">
    <citation type="submission" date="2016-11" db="EMBL/GenBank/DDBJ databases">
        <authorList>
            <person name="Jaros S."/>
            <person name="Januszkiewicz K."/>
            <person name="Wedrychowicz H."/>
        </authorList>
    </citation>
    <scope>NUCLEOTIDE SEQUENCE [LARGE SCALE GENOMIC DNA]</scope>
    <source>
        <strain evidence="2 3">CGMCC 4.5723</strain>
    </source>
</reference>
<evidence type="ECO:0000256" key="1">
    <source>
        <dbReference type="SAM" id="Phobius"/>
    </source>
</evidence>
<dbReference type="STRING" id="758803.SAMN05421803_13012"/>
<feature type="transmembrane region" description="Helical" evidence="1">
    <location>
        <begin position="67"/>
        <end position="87"/>
    </location>
</feature>
<evidence type="ECO:0008006" key="4">
    <source>
        <dbReference type="Google" id="ProtNLM"/>
    </source>
</evidence>
<protein>
    <recommendedName>
        <fullName evidence="4">Zn-dependent protease with chaperone function</fullName>
    </recommendedName>
</protein>
<keyword evidence="1" id="KW-0812">Transmembrane</keyword>
<sequence length="310" mass="33307">MFRAVSAQGRPTGCSVHGSGGCGYVPETRYPAAPYCRSARPGGRGSYELGEGEEIVPAPAHPWEAPLFLMCVLANLLLLALGAQLLGGLTGTWQAPALALALVPAACWLVRGLRHARHRAESVKISPTQFPEAYRVIAMLSAAMGVRTPEAYVRVDGGQADAGGHGLRSHLVLSGELFDDDGRARDADALAFAVAHQLGHVVAGHTGFWRRVAILCADLVPLLGAALARCSEYTADNHAYAHFPEGAHTVRMHAGGVRLYPRVNMGEMADRARTDRSGTLLLYHLLSRRPGNVRRMAALRDRGRRGRIFL</sequence>
<dbReference type="EMBL" id="FQZK01000030">
    <property type="protein sequence ID" value="SHK73007.1"/>
    <property type="molecule type" value="Genomic_DNA"/>
</dbReference>
<evidence type="ECO:0000313" key="3">
    <source>
        <dbReference type="Proteomes" id="UP000184452"/>
    </source>
</evidence>
<dbReference type="OrthoDB" id="9810445at2"/>
<accession>A0A1M6UUV4</accession>
<gene>
    <name evidence="2" type="ORF">SAMN05421803_13012</name>
</gene>
<dbReference type="Proteomes" id="UP000184452">
    <property type="component" value="Unassembled WGS sequence"/>
</dbReference>
<keyword evidence="1" id="KW-1133">Transmembrane helix</keyword>
<evidence type="ECO:0000313" key="2">
    <source>
        <dbReference type="EMBL" id="SHK73007.1"/>
    </source>
</evidence>
<dbReference type="RefSeq" id="WP_073383921.1">
    <property type="nucleotide sequence ID" value="NZ_FQZK01000030.1"/>
</dbReference>
<name>A0A1M6UUV4_9ACTN</name>
<dbReference type="PROSITE" id="PS51257">
    <property type="entry name" value="PROKAR_LIPOPROTEIN"/>
    <property type="match status" value="1"/>
</dbReference>
<feature type="transmembrane region" description="Helical" evidence="1">
    <location>
        <begin position="93"/>
        <end position="110"/>
    </location>
</feature>
<organism evidence="2 3">
    <name type="scientific">Nocardiopsis flavescens</name>
    <dbReference type="NCBI Taxonomy" id="758803"/>
    <lineage>
        <taxon>Bacteria</taxon>
        <taxon>Bacillati</taxon>
        <taxon>Actinomycetota</taxon>
        <taxon>Actinomycetes</taxon>
        <taxon>Streptosporangiales</taxon>
        <taxon>Nocardiopsidaceae</taxon>
        <taxon>Nocardiopsis</taxon>
    </lineage>
</organism>
<keyword evidence="1" id="KW-0472">Membrane</keyword>
<keyword evidence="3" id="KW-1185">Reference proteome</keyword>
<proteinExistence type="predicted"/>
<dbReference type="AlphaFoldDB" id="A0A1M6UUV4"/>